<dbReference type="PROSITE" id="PS51819">
    <property type="entry name" value="VOC"/>
    <property type="match status" value="1"/>
</dbReference>
<gene>
    <name evidence="2" type="ORF">FM119_03340</name>
</gene>
<dbReference type="SUPFAM" id="SSF54593">
    <property type="entry name" value="Glyoxalase/Bleomycin resistance protein/Dihydroxybiphenyl dioxygenase"/>
    <property type="match status" value="1"/>
</dbReference>
<dbReference type="InterPro" id="IPR037523">
    <property type="entry name" value="VOC_core"/>
</dbReference>
<dbReference type="EMBL" id="FUKR01000022">
    <property type="protein sequence ID" value="SJN22874.1"/>
    <property type="molecule type" value="Genomic_DNA"/>
</dbReference>
<evidence type="ECO:0000259" key="1">
    <source>
        <dbReference type="PROSITE" id="PS51819"/>
    </source>
</evidence>
<keyword evidence="3" id="KW-1185">Reference proteome</keyword>
<dbReference type="OrthoDB" id="9798430at2"/>
<evidence type="ECO:0000313" key="2">
    <source>
        <dbReference type="EMBL" id="SJN22874.1"/>
    </source>
</evidence>
<protein>
    <recommendedName>
        <fullName evidence="1">VOC domain-containing protein</fullName>
    </recommendedName>
</protein>
<dbReference type="InterPro" id="IPR004360">
    <property type="entry name" value="Glyas_Fos-R_dOase_dom"/>
</dbReference>
<reference evidence="3" key="1">
    <citation type="submission" date="2017-02" db="EMBL/GenBank/DDBJ databases">
        <authorList>
            <person name="Dridi B."/>
        </authorList>
    </citation>
    <scope>NUCLEOTIDE SEQUENCE [LARGE SCALE GENOMIC DNA]</scope>
    <source>
        <strain evidence="3">EB411</strain>
    </source>
</reference>
<evidence type="ECO:0000313" key="3">
    <source>
        <dbReference type="Proteomes" id="UP000196778"/>
    </source>
</evidence>
<dbReference type="InterPro" id="IPR029068">
    <property type="entry name" value="Glyas_Bleomycin-R_OHBP_Dase"/>
</dbReference>
<name>A0A1R4IT33_9MICO</name>
<sequence>MGTRLGRIVLLSDDIDRSLDFYRRHFDLHSVVDDDLDGFRLTHVGAGGVEDPGLWLFPAEAAGARPGAATGSAPALVLYVDSLDGVVDSLDRGGHPLRVPVTGDPGGQRYAHVDDPDGNEIVVVEFAGEGRARP</sequence>
<organism evidence="2 3">
    <name type="scientific">Mycetocola reblochoni REB411</name>
    <dbReference type="NCBI Taxonomy" id="1255698"/>
    <lineage>
        <taxon>Bacteria</taxon>
        <taxon>Bacillati</taxon>
        <taxon>Actinomycetota</taxon>
        <taxon>Actinomycetes</taxon>
        <taxon>Micrococcales</taxon>
        <taxon>Microbacteriaceae</taxon>
        <taxon>Mycetocola</taxon>
    </lineage>
</organism>
<feature type="domain" description="VOC" evidence="1">
    <location>
        <begin position="4"/>
        <end position="126"/>
    </location>
</feature>
<accession>A0A1R4IT33</accession>
<dbReference type="AlphaFoldDB" id="A0A1R4IT33"/>
<dbReference type="Proteomes" id="UP000196778">
    <property type="component" value="Unassembled WGS sequence"/>
</dbReference>
<proteinExistence type="predicted"/>
<dbReference type="Pfam" id="PF00903">
    <property type="entry name" value="Glyoxalase"/>
    <property type="match status" value="1"/>
</dbReference>
<dbReference type="RefSeq" id="WP_087136273.1">
    <property type="nucleotide sequence ID" value="NZ_FUKR01000022.1"/>
</dbReference>
<dbReference type="Gene3D" id="3.10.180.10">
    <property type="entry name" value="2,3-Dihydroxybiphenyl 1,2-Dioxygenase, domain 1"/>
    <property type="match status" value="1"/>
</dbReference>